<keyword evidence="7" id="KW-0677">Repeat</keyword>
<comment type="subcellular location">
    <subcellularLocation>
        <location evidence="2">Cytoplasm</location>
    </subcellularLocation>
    <subcellularLocation>
        <location evidence="1">Nucleus</location>
    </subcellularLocation>
    <subcellularLocation>
        <location evidence="3">Secreted</location>
    </subcellularLocation>
</comment>
<dbReference type="GO" id="GO:0005576">
    <property type="term" value="C:extracellular region"/>
    <property type="evidence" value="ECO:0007669"/>
    <property type="project" value="UniProtKB-SubCell"/>
</dbReference>
<feature type="region of interest" description="Disordered" evidence="9">
    <location>
        <begin position="782"/>
        <end position="1013"/>
    </location>
</feature>
<dbReference type="CDD" id="cd06763">
    <property type="entry name" value="PDZ7_PDZD2-PDZ4_hPro-IL-16-like"/>
    <property type="match status" value="1"/>
</dbReference>
<feature type="region of interest" description="Disordered" evidence="9">
    <location>
        <begin position="1"/>
        <end position="90"/>
    </location>
</feature>
<dbReference type="SUPFAM" id="SSF50156">
    <property type="entry name" value="PDZ domain-like"/>
    <property type="match status" value="4"/>
</dbReference>
<feature type="compositionally biased region" description="Basic and acidic residues" evidence="9">
    <location>
        <begin position="198"/>
        <end position="211"/>
    </location>
</feature>
<dbReference type="Gene3D" id="2.30.42.10">
    <property type="match status" value="4"/>
</dbReference>
<accession>A0A8C6EDS0</accession>
<evidence type="ECO:0000259" key="10">
    <source>
        <dbReference type="PROSITE" id="PS50106"/>
    </source>
</evidence>
<feature type="domain" description="PDZ" evidence="10">
    <location>
        <begin position="402"/>
        <end position="472"/>
    </location>
</feature>
<evidence type="ECO:0000313" key="11">
    <source>
        <dbReference type="Ensembl" id="ENSMMSP00000028437.1"/>
    </source>
</evidence>
<feature type="compositionally biased region" description="Basic and acidic residues" evidence="9">
    <location>
        <begin position="651"/>
        <end position="667"/>
    </location>
</feature>
<dbReference type="Ensembl" id="ENSMMST00000031325.1">
    <property type="protein sequence ID" value="ENSMMSP00000028437.1"/>
    <property type="gene ID" value="ENSMMSG00000021248.1"/>
</dbReference>
<feature type="compositionally biased region" description="Basic and acidic residues" evidence="9">
    <location>
        <begin position="530"/>
        <end position="542"/>
    </location>
</feature>
<dbReference type="GeneTree" id="ENSGT00940000156178"/>
<evidence type="ECO:0000313" key="12">
    <source>
        <dbReference type="Proteomes" id="UP000694544"/>
    </source>
</evidence>
<evidence type="ECO:0000256" key="1">
    <source>
        <dbReference type="ARBA" id="ARBA00004123"/>
    </source>
</evidence>
<feature type="domain" description="PDZ" evidence="10">
    <location>
        <begin position="263"/>
        <end position="349"/>
    </location>
</feature>
<feature type="compositionally biased region" description="Low complexity" evidence="9">
    <location>
        <begin position="926"/>
        <end position="935"/>
    </location>
</feature>
<dbReference type="Proteomes" id="UP000694544">
    <property type="component" value="Unplaced"/>
</dbReference>
<reference evidence="11" key="1">
    <citation type="submission" date="2025-08" db="UniProtKB">
        <authorList>
            <consortium name="Ensembl"/>
        </authorList>
    </citation>
    <scope>IDENTIFICATION</scope>
</reference>
<evidence type="ECO:0000256" key="4">
    <source>
        <dbReference type="ARBA" id="ARBA00022490"/>
    </source>
</evidence>
<feature type="compositionally biased region" description="Basic residues" evidence="9">
    <location>
        <begin position="53"/>
        <end position="62"/>
    </location>
</feature>
<keyword evidence="6" id="KW-0597">Phosphoprotein</keyword>
<feature type="domain" description="PDZ" evidence="10">
    <location>
        <begin position="1240"/>
        <end position="1325"/>
    </location>
</feature>
<dbReference type="GO" id="GO:0005634">
    <property type="term" value="C:nucleus"/>
    <property type="evidence" value="ECO:0007669"/>
    <property type="project" value="UniProtKB-SubCell"/>
</dbReference>
<dbReference type="GO" id="GO:0005125">
    <property type="term" value="F:cytokine activity"/>
    <property type="evidence" value="ECO:0007669"/>
    <property type="project" value="InterPro"/>
</dbReference>
<dbReference type="PROSITE" id="PS50106">
    <property type="entry name" value="PDZ"/>
    <property type="match status" value="4"/>
</dbReference>
<keyword evidence="4" id="KW-0963">Cytoplasm</keyword>
<feature type="compositionally biased region" description="Polar residues" evidence="9">
    <location>
        <begin position="63"/>
        <end position="81"/>
    </location>
</feature>
<dbReference type="InterPro" id="IPR036034">
    <property type="entry name" value="PDZ_sf"/>
</dbReference>
<protein>
    <submittedName>
        <fullName evidence="11">Interleukin 16</fullName>
    </submittedName>
</protein>
<evidence type="ECO:0000256" key="5">
    <source>
        <dbReference type="ARBA" id="ARBA00022525"/>
    </source>
</evidence>
<evidence type="ECO:0000256" key="9">
    <source>
        <dbReference type="SAM" id="MobiDB-lite"/>
    </source>
</evidence>
<dbReference type="InterPro" id="IPR055287">
    <property type="entry name" value="IL-16-like"/>
</dbReference>
<evidence type="ECO:0000256" key="7">
    <source>
        <dbReference type="ARBA" id="ARBA00022737"/>
    </source>
</evidence>
<feature type="region of interest" description="Disordered" evidence="9">
    <location>
        <begin position="1063"/>
        <end position="1085"/>
    </location>
</feature>
<dbReference type="SMART" id="SM00228">
    <property type="entry name" value="PDZ"/>
    <property type="match status" value="4"/>
</dbReference>
<evidence type="ECO:0000256" key="6">
    <source>
        <dbReference type="ARBA" id="ARBA00022553"/>
    </source>
</evidence>
<feature type="domain" description="PDZ" evidence="10">
    <location>
        <begin position="1147"/>
        <end position="1203"/>
    </location>
</feature>
<dbReference type="GO" id="GO:0050930">
    <property type="term" value="P:induction of positive chemotaxis"/>
    <property type="evidence" value="ECO:0007669"/>
    <property type="project" value="InterPro"/>
</dbReference>
<dbReference type="Pfam" id="PF00595">
    <property type="entry name" value="PDZ"/>
    <property type="match status" value="4"/>
</dbReference>
<keyword evidence="12" id="KW-1185">Reference proteome</keyword>
<dbReference type="GO" id="GO:0042609">
    <property type="term" value="F:CD4 receptor binding"/>
    <property type="evidence" value="ECO:0007669"/>
    <property type="project" value="TreeGrafter"/>
</dbReference>
<dbReference type="PANTHER" id="PTHR48484">
    <property type="entry name" value="PRO-INTERLEUKIN-16"/>
    <property type="match status" value="1"/>
</dbReference>
<dbReference type="GO" id="GO:0030595">
    <property type="term" value="P:leukocyte chemotaxis"/>
    <property type="evidence" value="ECO:0007669"/>
    <property type="project" value="TreeGrafter"/>
</dbReference>
<dbReference type="FunFam" id="2.30.42.10:FF:000147">
    <property type="entry name" value="Pro-interleukin-16"/>
    <property type="match status" value="1"/>
</dbReference>
<feature type="compositionally biased region" description="Low complexity" evidence="9">
    <location>
        <begin position="975"/>
        <end position="986"/>
    </location>
</feature>
<evidence type="ECO:0000256" key="2">
    <source>
        <dbReference type="ARBA" id="ARBA00004496"/>
    </source>
</evidence>
<dbReference type="CDD" id="cd06759">
    <property type="entry name" value="PDZ3_PDZD2-PDZ1_hPro-IL-16-like"/>
    <property type="match status" value="1"/>
</dbReference>
<dbReference type="PANTHER" id="PTHR48484:SF2">
    <property type="entry name" value="PRO-INTERLEUKIN-16"/>
    <property type="match status" value="1"/>
</dbReference>
<reference evidence="11" key="2">
    <citation type="submission" date="2025-09" db="UniProtKB">
        <authorList>
            <consortium name="Ensembl"/>
        </authorList>
    </citation>
    <scope>IDENTIFICATION</scope>
</reference>
<proteinExistence type="predicted"/>
<evidence type="ECO:0000256" key="8">
    <source>
        <dbReference type="ARBA" id="ARBA00023242"/>
    </source>
</evidence>
<feature type="compositionally biased region" description="Low complexity" evidence="9">
    <location>
        <begin position="697"/>
        <end position="716"/>
    </location>
</feature>
<name>A0A8C6EDS0_MOSMO</name>
<organism evidence="11 12">
    <name type="scientific">Moschus moschiferus</name>
    <name type="common">Siberian musk deer</name>
    <name type="synonym">Moschus sibiricus</name>
    <dbReference type="NCBI Taxonomy" id="68415"/>
    <lineage>
        <taxon>Eukaryota</taxon>
        <taxon>Metazoa</taxon>
        <taxon>Chordata</taxon>
        <taxon>Craniata</taxon>
        <taxon>Vertebrata</taxon>
        <taxon>Euteleostomi</taxon>
        <taxon>Mammalia</taxon>
        <taxon>Eutheria</taxon>
        <taxon>Laurasiatheria</taxon>
        <taxon>Artiodactyla</taxon>
        <taxon>Ruminantia</taxon>
        <taxon>Pecora</taxon>
        <taxon>Moschidae</taxon>
        <taxon>Moschus</taxon>
    </lineage>
</organism>
<dbReference type="GO" id="GO:0005737">
    <property type="term" value="C:cytoplasm"/>
    <property type="evidence" value="ECO:0007669"/>
    <property type="project" value="UniProtKB-SubCell"/>
</dbReference>
<feature type="region of interest" description="Disordered" evidence="9">
    <location>
        <begin position="530"/>
        <end position="747"/>
    </location>
</feature>
<feature type="region of interest" description="Disordered" evidence="9">
    <location>
        <begin position="183"/>
        <end position="211"/>
    </location>
</feature>
<keyword evidence="8" id="KW-0539">Nucleus</keyword>
<dbReference type="CDD" id="cd06760">
    <property type="entry name" value="PDZ4_PDZD2-PDZ2_hPro-IL-16-like"/>
    <property type="match status" value="1"/>
</dbReference>
<feature type="compositionally biased region" description="Low complexity" evidence="9">
    <location>
        <begin position="557"/>
        <end position="581"/>
    </location>
</feature>
<gene>
    <name evidence="11" type="primary">IL16</name>
</gene>
<dbReference type="FunFam" id="2.30.42.10:FF:000102">
    <property type="entry name" value="Putative pro-interleukin-16"/>
    <property type="match status" value="1"/>
</dbReference>
<dbReference type="InterPro" id="IPR001478">
    <property type="entry name" value="PDZ"/>
</dbReference>
<keyword evidence="5" id="KW-0964">Secreted</keyword>
<evidence type="ECO:0000256" key="3">
    <source>
        <dbReference type="ARBA" id="ARBA00004613"/>
    </source>
</evidence>
<feature type="compositionally biased region" description="Basic and acidic residues" evidence="9">
    <location>
        <begin position="9"/>
        <end position="19"/>
    </location>
</feature>
<dbReference type="FunFam" id="2.30.42.10:FF:000127">
    <property type="entry name" value="Pro-interleukin-16"/>
    <property type="match status" value="1"/>
</dbReference>
<feature type="compositionally biased region" description="Polar residues" evidence="9">
    <location>
        <begin position="878"/>
        <end position="888"/>
    </location>
</feature>
<sequence>MSLQKRVFPRKENGTHEVVAKPSPVTTRQPKARDQERKKGSFTSSLRMEPHRRSGKSRKSTKLRSISRSLILCNAQTSDDSSSPDERYPDPFEISLGQGKEGIFHSSMQLADTSEAAPRSIPDLTLSSEATQLQAAGNDRGKACRRMFFMKEMSITSSREKSGKLDPQSNNFLFPKACHQRTRSNSTSVNPYCTGETDFPKTKKSAASEDRQPYSLCSGRKSLSQQLDFPAAKAVGLSRPTRSLSTAQLVQPSGGLQASVISNIVLMKGQAKGLGFSIVGGKDSIYGPIGIYVKTIFAGGAAAADGRLQEGDEILELNGESMAGLTHQDALQKFKQAKKGLLTLTVRTRLTAPHSLGSHLSPPLCRSLSSSTCVTKDCSSFILESPAVPASSTKPNDRILVEVSLKKEAGVGLGIGLCSIPYFQCISGIFVHTLSPGSVAHLDGRLRCGDELVEINDSPVHCMTLNEVYAILSHCNPGPIPIMVSRHPDPQVSEQQLKEAVAQAVENVKFGKERHQWSLEGVKRLENSWHGRPTLEKERDKNSAPPHRRAQKVMIRSSSDSSYMSGSPGGSPSSSGEQPPSDLEVSVHSPSLPLGREPGVPPGASSRHPQENLPLPASQGSHPPLRLKKSFEILVRKPTSSKPKPPPRKYFKSDSDPQKNLEERKDSLCPSGHTLPTCGQEARELLPPPPPQEDTAGRTPHAAAGHPGPAVGPHTTSLSEGQPGRRAASPGTQTSPVKHPLLRRQARMDYSLETTAEDPWVRISDCIKNLFSPIMSEDHSHVPLQPAAPLGEENGMRGHPDGAAAKLAATGGPKASKPAGGSTVKKGPPVAPKPAWFRQSLKGLRNRVPDSRRETAASCQPAPTSRERPGPPPRASASIKQRISSFETFGSAHPPDRGAQRLSLQASRSSGEAAELPGMQEGGRASGPSGRGAPATVERQRPEQLPPASPAASEASDPGVSGRPPLEQQPGQNTLSSDPDPLSRLLAAQMEGPRGPVIKMPSQRARSFPLSRTQSCEMKPLDEKTSKLYSISSQVSSAVMKSLLCLPSSLSFGQTPCSPKEGVLPPAAFSEDPANSSAEAPASDTGFSLNLSELREYTEGLSESTEANDCDHCAPQPGQSVISLLSTEELKKLIEEVKVLDEATLKVHRVFPNGLASQEGTIQKGNEVLSINGKSLKGATHNDALAILRQAREPRQAVIVTRRPTLEATTDLNSSTDSSGSASVASDVSIEPAAEATVCTVTLEKTSAGLGFSLEGGKGSLQGDKPLTVNRIFKGVASEQSDTVQPGDEILHLAGTAMQGLTRFEAWNIIKALPDGPVTIVLRRKSLQSKGTPAVGDP</sequence>